<organism evidence="2 3">
    <name type="scientific">Enterococcus saccharolyticus subsp. saccharolyticus ATCC 43076</name>
    <dbReference type="NCBI Taxonomy" id="1139996"/>
    <lineage>
        <taxon>Bacteria</taxon>
        <taxon>Bacillati</taxon>
        <taxon>Bacillota</taxon>
        <taxon>Bacilli</taxon>
        <taxon>Lactobacillales</taxon>
        <taxon>Enterococcaceae</taxon>
        <taxon>Enterococcus</taxon>
    </lineage>
</organism>
<dbReference type="GO" id="GO:0016616">
    <property type="term" value="F:oxidoreductase activity, acting on the CH-OH group of donors, NAD or NADP as acceptor"/>
    <property type="evidence" value="ECO:0007669"/>
    <property type="project" value="InterPro"/>
</dbReference>
<dbReference type="eggNOG" id="COG0702">
    <property type="taxonomic scope" value="Bacteria"/>
</dbReference>
<evidence type="ECO:0000313" key="3">
    <source>
        <dbReference type="Proteomes" id="UP000014136"/>
    </source>
</evidence>
<keyword evidence="3" id="KW-1185">Reference proteome</keyword>
<dbReference type="HOGENOM" id="CLU_112826_0_0_9"/>
<feature type="domain" description="3-beta hydroxysteroid dehydrogenase/isomerase" evidence="1">
    <location>
        <begin position="5"/>
        <end position="203"/>
    </location>
</feature>
<dbReference type="GO" id="GO:0006694">
    <property type="term" value="P:steroid biosynthetic process"/>
    <property type="evidence" value="ECO:0007669"/>
    <property type="project" value="InterPro"/>
</dbReference>
<dbReference type="AlphaFoldDB" id="S0NYD2"/>
<dbReference type="PANTHER" id="PTHR12126">
    <property type="entry name" value="NADH-UBIQUINONE OXIDOREDUCTASE 39 KDA SUBUNIT-RELATED"/>
    <property type="match status" value="1"/>
</dbReference>
<protein>
    <recommendedName>
        <fullName evidence="1">3-beta hydroxysteroid dehydrogenase/isomerase domain-containing protein</fullName>
    </recommendedName>
</protein>
<gene>
    <name evidence="2" type="ORF">OMQ_01350</name>
</gene>
<dbReference type="EMBL" id="AHYT01000004">
    <property type="protein sequence ID" value="EOT29398.1"/>
    <property type="molecule type" value="Genomic_DNA"/>
</dbReference>
<dbReference type="Proteomes" id="UP000014136">
    <property type="component" value="Unassembled WGS sequence"/>
</dbReference>
<dbReference type="InterPro" id="IPR002225">
    <property type="entry name" value="3Beta_OHSteriod_DH/Estase"/>
</dbReference>
<dbReference type="PATRIC" id="fig|1139996.3.peg.1330"/>
<name>S0NYD2_9ENTE</name>
<dbReference type="OrthoDB" id="2216847at2"/>
<dbReference type="InterPro" id="IPR051207">
    <property type="entry name" value="ComplexI_NDUFA9_subunit"/>
</dbReference>
<dbReference type="Pfam" id="PF01073">
    <property type="entry name" value="3Beta_HSD"/>
    <property type="match status" value="1"/>
</dbReference>
<reference evidence="2 3" key="1">
    <citation type="submission" date="2013-03" db="EMBL/GenBank/DDBJ databases">
        <title>The Genome Sequence of Enterococcus saccharolyticus ATCC_43076 (Illumina only assembly).</title>
        <authorList>
            <consortium name="The Broad Institute Genomics Platform"/>
            <consortium name="The Broad Institute Genome Sequencing Center for Infectious Disease"/>
            <person name="Earl A."/>
            <person name="Russ C."/>
            <person name="Gilmore M."/>
            <person name="Surin D."/>
            <person name="Walker B."/>
            <person name="Young S."/>
            <person name="Zeng Q."/>
            <person name="Gargeya S."/>
            <person name="Fitzgerald M."/>
            <person name="Haas B."/>
            <person name="Abouelleil A."/>
            <person name="Allen A.W."/>
            <person name="Alvarado L."/>
            <person name="Arachchi H.M."/>
            <person name="Berlin A.M."/>
            <person name="Chapman S.B."/>
            <person name="Gainer-Dewar J."/>
            <person name="Goldberg J."/>
            <person name="Griggs A."/>
            <person name="Gujja S."/>
            <person name="Hansen M."/>
            <person name="Howarth C."/>
            <person name="Imamovic A."/>
            <person name="Ireland A."/>
            <person name="Larimer J."/>
            <person name="McCowan C."/>
            <person name="Murphy C."/>
            <person name="Pearson M."/>
            <person name="Poon T.W."/>
            <person name="Priest M."/>
            <person name="Roberts A."/>
            <person name="Saif S."/>
            <person name="Shea T."/>
            <person name="Sisk P."/>
            <person name="Sykes S."/>
            <person name="Wortman J."/>
            <person name="Nusbaum C."/>
            <person name="Birren B."/>
        </authorList>
    </citation>
    <scope>NUCLEOTIDE SEQUENCE [LARGE SCALE GENOMIC DNA]</scope>
    <source>
        <strain evidence="2 3">ATCC 43076</strain>
    </source>
</reference>
<dbReference type="RefSeq" id="WP_016175147.1">
    <property type="nucleotide sequence ID" value="NZ_KE136389.1"/>
</dbReference>
<evidence type="ECO:0000259" key="1">
    <source>
        <dbReference type="Pfam" id="PF01073"/>
    </source>
</evidence>
<dbReference type="GO" id="GO:0044877">
    <property type="term" value="F:protein-containing complex binding"/>
    <property type="evidence" value="ECO:0007669"/>
    <property type="project" value="TreeGrafter"/>
</dbReference>
<dbReference type="SUPFAM" id="SSF51735">
    <property type="entry name" value="NAD(P)-binding Rossmann-fold domains"/>
    <property type="match status" value="1"/>
</dbReference>
<accession>S0NYD2</accession>
<proteinExistence type="predicted"/>
<dbReference type="Gene3D" id="3.40.50.720">
    <property type="entry name" value="NAD(P)-binding Rossmann-like Domain"/>
    <property type="match status" value="1"/>
</dbReference>
<comment type="caution">
    <text evidence="2">The sequence shown here is derived from an EMBL/GenBank/DDBJ whole genome shotgun (WGS) entry which is preliminary data.</text>
</comment>
<dbReference type="STRING" id="41997.RV16_GL000222"/>
<dbReference type="PANTHER" id="PTHR12126:SF16">
    <property type="entry name" value="MIOREX COMPLEX COMPONENT 2"/>
    <property type="match status" value="1"/>
</dbReference>
<sequence length="205" mass="23691">MKRLLIFGGSGFLGREIIKIACKQYHVISVSRHGQPKEVEEWMSEIQWEKGDVFQTETWCHLLKEVDVVIDAVGLLIENPKKGMTYERFNIEPARITARKAQEMKVPHFVYISANQFTTLFLKRYFHSKAVAETLVLSYFPKALLVRPSFMYGKNRKLTTTQAKLIRLAKKVPLLSQPIKKLQPQNVEEVAQAIVIKIQEMTEKT</sequence>
<dbReference type="InterPro" id="IPR036291">
    <property type="entry name" value="NAD(P)-bd_dom_sf"/>
</dbReference>
<evidence type="ECO:0000313" key="2">
    <source>
        <dbReference type="EMBL" id="EOT29398.1"/>
    </source>
</evidence>